<gene>
    <name evidence="2" type="primary">crtD</name>
    <name evidence="2" type="ORF">Dxin01_00236</name>
</gene>
<evidence type="ECO:0000256" key="1">
    <source>
        <dbReference type="ARBA" id="ARBA00023002"/>
    </source>
</evidence>
<evidence type="ECO:0000313" key="3">
    <source>
        <dbReference type="Proteomes" id="UP001458946"/>
    </source>
</evidence>
<dbReference type="EMBL" id="BAABRN010000002">
    <property type="protein sequence ID" value="GAA5500515.1"/>
    <property type="molecule type" value="Genomic_DNA"/>
</dbReference>
<dbReference type="InterPro" id="IPR036188">
    <property type="entry name" value="FAD/NAD-bd_sf"/>
</dbReference>
<accession>A0ABP9V7M2</accession>
<reference evidence="2 3" key="1">
    <citation type="submission" date="2024-02" db="EMBL/GenBank/DDBJ databases">
        <title>Deinococcus xinjiangensis NBRC 107630.</title>
        <authorList>
            <person name="Ichikawa N."/>
            <person name="Katano-Makiyama Y."/>
            <person name="Hidaka K."/>
        </authorList>
    </citation>
    <scope>NUCLEOTIDE SEQUENCE [LARGE SCALE GENOMIC DNA]</scope>
    <source>
        <strain evidence="2 3">NBRC 107630</strain>
    </source>
</reference>
<sequence length="458" mass="48908">MARAVKSVGIVGGGLAGLTLAALLAQRGHKVTVYEQDKWGGKLRREQVAGYTFDTGPSLFTFPEVWQTLLARLGESDPLEWQALGGLGLHHTPYGAVPLPVPPEHPLFGEWQRYTRKAAPLRPHMLALLTTPPRLTDPRFVQASRALLGVLFPHLSAQKWLDAHGFSPALRHALAAHALNAGLPPQDASALYALIPALVGQQVYRPARGMGAVLDTLRHLAEARGVGLEEGVAVRRLAPPNLHFLGGTTARHEVLVSAIDPQRLALLRGLASPSPLARRTVSGVALYAALPQPAPLPPTSVLPPSDYAAFRRDLHAGTLPADTLTLVHAEGHKLAVLLSVPALSRDLSAQHPWVQAQLGRVERVLDVPHLQRDLRRGADLLTLAPLHYAAGGHAGGAIYGASAALLRAGPFHPQPYRLLRRQGQQLWQVGTGVHPGGGLPAIFGGALIVDQLMRESGV</sequence>
<comment type="caution">
    <text evidence="2">The sequence shown here is derived from an EMBL/GenBank/DDBJ whole genome shotgun (WGS) entry which is preliminary data.</text>
</comment>
<evidence type="ECO:0000313" key="2">
    <source>
        <dbReference type="EMBL" id="GAA5500515.1"/>
    </source>
</evidence>
<keyword evidence="1" id="KW-0560">Oxidoreductase</keyword>
<dbReference type="PANTHER" id="PTHR43734:SF7">
    <property type="entry name" value="4,4'-DIAPONEUROSPORENE OXYGENASE"/>
    <property type="match status" value="1"/>
</dbReference>
<keyword evidence="3" id="KW-1185">Reference proteome</keyword>
<dbReference type="PANTHER" id="PTHR43734">
    <property type="entry name" value="PHYTOENE DESATURASE"/>
    <property type="match status" value="1"/>
</dbReference>
<dbReference type="Gene3D" id="3.50.50.60">
    <property type="entry name" value="FAD/NAD(P)-binding domain"/>
    <property type="match status" value="1"/>
</dbReference>
<dbReference type="SUPFAM" id="SSF51905">
    <property type="entry name" value="FAD/NAD(P)-binding domain"/>
    <property type="match status" value="1"/>
</dbReference>
<organism evidence="2 3">
    <name type="scientific">Deinococcus xinjiangensis</name>
    <dbReference type="NCBI Taxonomy" id="457454"/>
    <lineage>
        <taxon>Bacteria</taxon>
        <taxon>Thermotogati</taxon>
        <taxon>Deinococcota</taxon>
        <taxon>Deinococci</taxon>
        <taxon>Deinococcales</taxon>
        <taxon>Deinococcaceae</taxon>
        <taxon>Deinococcus</taxon>
    </lineage>
</organism>
<dbReference type="RefSeq" id="WP_353540502.1">
    <property type="nucleotide sequence ID" value="NZ_BAABRN010000002.1"/>
</dbReference>
<protein>
    <submittedName>
        <fullName evidence="2">1-hydroxycarotenoid 3,4-desaturase</fullName>
    </submittedName>
</protein>
<name>A0ABP9V7M2_9DEIO</name>
<dbReference type="Proteomes" id="UP001458946">
    <property type="component" value="Unassembled WGS sequence"/>
</dbReference>
<proteinExistence type="predicted"/>
<dbReference type="Pfam" id="PF13450">
    <property type="entry name" value="NAD_binding_8"/>
    <property type="match status" value="1"/>
</dbReference>